<evidence type="ECO:0000313" key="2">
    <source>
        <dbReference type="EMBL" id="UYV72583.1"/>
    </source>
</evidence>
<dbReference type="PANTHER" id="PTHR23279">
    <property type="entry name" value="DEFECTIVE PROBOSCIS EXTENSION RESPONSE DPR -RELATED"/>
    <property type="match status" value="1"/>
</dbReference>
<dbReference type="Proteomes" id="UP001235939">
    <property type="component" value="Chromosome 09"/>
</dbReference>
<sequence length="135" mass="15686">MKKNQIRLIGERFWNTYVTRMGAAAVAAANQRPEPDFVAPISSLTIAAGRDATLQCEVEHLGQYRVAWIHVDRQTLLTIDTHVITRNERVQVRHQNYRTWQLEIRDVRLEDGGYYMCQLNTQPMKNQVGYLDVNK</sequence>
<evidence type="ECO:0000259" key="1">
    <source>
        <dbReference type="PROSITE" id="PS50835"/>
    </source>
</evidence>
<name>A0ABY6KY26_9ARAC</name>
<organism evidence="2 3">
    <name type="scientific">Cordylochernes scorpioides</name>
    <dbReference type="NCBI Taxonomy" id="51811"/>
    <lineage>
        <taxon>Eukaryota</taxon>
        <taxon>Metazoa</taxon>
        <taxon>Ecdysozoa</taxon>
        <taxon>Arthropoda</taxon>
        <taxon>Chelicerata</taxon>
        <taxon>Arachnida</taxon>
        <taxon>Pseudoscorpiones</taxon>
        <taxon>Cheliferoidea</taxon>
        <taxon>Chernetidae</taxon>
        <taxon>Cordylochernes</taxon>
    </lineage>
</organism>
<dbReference type="Pfam" id="PF07679">
    <property type="entry name" value="I-set"/>
    <property type="match status" value="1"/>
</dbReference>
<accession>A0ABY6KY26</accession>
<gene>
    <name evidence="2" type="ORF">LAZ67_9003857</name>
</gene>
<dbReference type="PROSITE" id="PS50835">
    <property type="entry name" value="IG_LIKE"/>
    <property type="match status" value="1"/>
</dbReference>
<keyword evidence="3" id="KW-1185">Reference proteome</keyword>
<dbReference type="InterPro" id="IPR007110">
    <property type="entry name" value="Ig-like_dom"/>
</dbReference>
<evidence type="ECO:0000313" key="3">
    <source>
        <dbReference type="Proteomes" id="UP001235939"/>
    </source>
</evidence>
<dbReference type="SMART" id="SM00409">
    <property type="entry name" value="IG"/>
    <property type="match status" value="1"/>
</dbReference>
<dbReference type="InterPro" id="IPR013783">
    <property type="entry name" value="Ig-like_fold"/>
</dbReference>
<proteinExistence type="predicted"/>
<reference evidence="2 3" key="1">
    <citation type="submission" date="2022-01" db="EMBL/GenBank/DDBJ databases">
        <title>A chromosomal length assembly of Cordylochernes scorpioides.</title>
        <authorList>
            <person name="Zeh D."/>
            <person name="Zeh J."/>
        </authorList>
    </citation>
    <scope>NUCLEOTIDE SEQUENCE [LARGE SCALE GENOMIC DNA]</scope>
    <source>
        <strain evidence="2">IN4F17</strain>
        <tissue evidence="2">Whole Body</tissue>
    </source>
</reference>
<feature type="domain" description="Ig-like" evidence="1">
    <location>
        <begin position="35"/>
        <end position="129"/>
    </location>
</feature>
<dbReference type="InterPro" id="IPR003599">
    <property type="entry name" value="Ig_sub"/>
</dbReference>
<dbReference type="Gene3D" id="2.60.40.10">
    <property type="entry name" value="Immunoglobulins"/>
    <property type="match status" value="1"/>
</dbReference>
<dbReference type="EMBL" id="CP092871">
    <property type="protein sequence ID" value="UYV72583.1"/>
    <property type="molecule type" value="Genomic_DNA"/>
</dbReference>
<dbReference type="InterPro" id="IPR037448">
    <property type="entry name" value="Zig-8"/>
</dbReference>
<dbReference type="PANTHER" id="PTHR23279:SF36">
    <property type="entry name" value="DEFECTIVE PROBOSCIS EXTENSION RESPONSE 9, ISOFORM A"/>
    <property type="match status" value="1"/>
</dbReference>
<dbReference type="InterPro" id="IPR036179">
    <property type="entry name" value="Ig-like_dom_sf"/>
</dbReference>
<protein>
    <recommendedName>
        <fullName evidence="1">Ig-like domain-containing protein</fullName>
    </recommendedName>
</protein>
<dbReference type="SUPFAM" id="SSF48726">
    <property type="entry name" value="Immunoglobulin"/>
    <property type="match status" value="1"/>
</dbReference>
<dbReference type="InterPro" id="IPR013098">
    <property type="entry name" value="Ig_I-set"/>
</dbReference>